<organism evidence="1 2">
    <name type="scientific">Streptomyces ambofaciens (strain ATCC 23877 / 3486 / DSM 40053 / JCM 4204 / NBRC 12836 / NRRL B-2516)</name>
    <dbReference type="NCBI Taxonomy" id="278992"/>
    <lineage>
        <taxon>Bacteria</taxon>
        <taxon>Bacillati</taxon>
        <taxon>Actinomycetota</taxon>
        <taxon>Actinomycetes</taxon>
        <taxon>Kitasatosporales</taxon>
        <taxon>Streptomycetaceae</taxon>
        <taxon>Streptomyces</taxon>
    </lineage>
</organism>
<reference evidence="2" key="1">
    <citation type="journal article" date="2015" name="J. Biotechnol.">
        <title>Complete genome sequence of Streptomyces ambofaciens ATCC 23877, the spiramycin producer.</title>
        <authorList>
            <person name="Thibessard A."/>
            <person name="Haas D."/>
            <person name="Gerbaud C."/>
            <person name="Aigle B."/>
            <person name="Lautru S."/>
            <person name="Pernodet J.L."/>
            <person name="Leblond P."/>
        </authorList>
    </citation>
    <scope>NUCLEOTIDE SEQUENCE [LARGE SCALE GENOMIC DNA]</scope>
    <source>
        <strain evidence="2">ATCC 23877 / 3486 / DSM 40053 / JCM 4204 / NBRC 12836 / NRRL B-2516</strain>
    </source>
</reference>
<dbReference type="Proteomes" id="UP000061018">
    <property type="component" value="Chromosome"/>
</dbReference>
<sequence>MLGNRHVRVSGGPGHGVATRLPDRWRVLAMRTDKLANAYQAAPHLAAVLICGRR</sequence>
<gene>
    <name evidence="1" type="ORF">SAM23877_6007</name>
</gene>
<name>A0A0K2B1U2_STRA7</name>
<dbReference type="KEGG" id="samb:SAM23877_6007"/>
<dbReference type="EMBL" id="CP012382">
    <property type="protein sequence ID" value="AKZ59052.1"/>
    <property type="molecule type" value="Genomic_DNA"/>
</dbReference>
<accession>A0A0K2B1U2</accession>
<protein>
    <submittedName>
        <fullName evidence="1">Uncharacterized protein</fullName>
    </submittedName>
</protein>
<dbReference type="AlphaFoldDB" id="A0A0K2B1U2"/>
<evidence type="ECO:0000313" key="2">
    <source>
        <dbReference type="Proteomes" id="UP000061018"/>
    </source>
</evidence>
<proteinExistence type="predicted"/>
<evidence type="ECO:0000313" key="1">
    <source>
        <dbReference type="EMBL" id="AKZ59052.1"/>
    </source>
</evidence>